<reference evidence="2" key="1">
    <citation type="submission" date="2022-10" db="EMBL/GenBank/DDBJ databases">
        <authorList>
            <person name="Chen Y."/>
            <person name="Dougan E. K."/>
            <person name="Chan C."/>
            <person name="Rhodes N."/>
            <person name="Thang M."/>
        </authorList>
    </citation>
    <scope>NUCLEOTIDE SEQUENCE</scope>
</reference>
<evidence type="ECO:0000313" key="3">
    <source>
        <dbReference type="EMBL" id="CAL4760671.1"/>
    </source>
</evidence>
<comment type="caution">
    <text evidence="2">The sequence shown here is derived from an EMBL/GenBank/DDBJ whole genome shotgun (WGS) entry which is preliminary data.</text>
</comment>
<proteinExistence type="predicted"/>
<feature type="chain" id="PRO_5043269435" evidence="1">
    <location>
        <begin position="24"/>
        <end position="106"/>
    </location>
</feature>
<dbReference type="GO" id="GO:0008168">
    <property type="term" value="F:methyltransferase activity"/>
    <property type="evidence" value="ECO:0007669"/>
    <property type="project" value="UniProtKB-KW"/>
</dbReference>
<keyword evidence="3" id="KW-0808">Transferase</keyword>
<dbReference type="InterPro" id="IPR029063">
    <property type="entry name" value="SAM-dependent_MTases_sf"/>
</dbReference>
<dbReference type="EMBL" id="CAMXCT020000069">
    <property type="protein sequence ID" value="CAL1126734.1"/>
    <property type="molecule type" value="Genomic_DNA"/>
</dbReference>
<dbReference type="Proteomes" id="UP001152797">
    <property type="component" value="Unassembled WGS sequence"/>
</dbReference>
<keyword evidence="4" id="KW-1185">Reference proteome</keyword>
<organism evidence="2">
    <name type="scientific">Cladocopium goreaui</name>
    <dbReference type="NCBI Taxonomy" id="2562237"/>
    <lineage>
        <taxon>Eukaryota</taxon>
        <taxon>Sar</taxon>
        <taxon>Alveolata</taxon>
        <taxon>Dinophyceae</taxon>
        <taxon>Suessiales</taxon>
        <taxon>Symbiodiniaceae</taxon>
        <taxon>Cladocopium</taxon>
    </lineage>
</organism>
<dbReference type="EMBL" id="CAMXCT010000069">
    <property type="protein sequence ID" value="CAI3973359.1"/>
    <property type="molecule type" value="Genomic_DNA"/>
</dbReference>
<dbReference type="AlphaFoldDB" id="A0A9P1BH33"/>
<evidence type="ECO:0000256" key="1">
    <source>
        <dbReference type="SAM" id="SignalP"/>
    </source>
</evidence>
<dbReference type="EMBL" id="CAMXCT030000069">
    <property type="protein sequence ID" value="CAL4760671.1"/>
    <property type="molecule type" value="Genomic_DNA"/>
</dbReference>
<dbReference type="Gene3D" id="3.40.50.150">
    <property type="entry name" value="Vaccinia Virus protein VP39"/>
    <property type="match status" value="1"/>
</dbReference>
<feature type="signal peptide" evidence="1">
    <location>
        <begin position="1"/>
        <end position="23"/>
    </location>
</feature>
<dbReference type="SUPFAM" id="SSF53335">
    <property type="entry name" value="S-adenosyl-L-methionine-dependent methyltransferases"/>
    <property type="match status" value="1"/>
</dbReference>
<reference evidence="3 4" key="2">
    <citation type="submission" date="2024-05" db="EMBL/GenBank/DDBJ databases">
        <authorList>
            <person name="Chen Y."/>
            <person name="Shah S."/>
            <person name="Dougan E. K."/>
            <person name="Thang M."/>
            <person name="Chan C."/>
        </authorList>
    </citation>
    <scope>NUCLEOTIDE SEQUENCE [LARGE SCALE GENOMIC DNA]</scope>
</reference>
<accession>A0A9P1BH33</accession>
<sequence length="106" mass="12447">MIAPCAWLHLLQHNWFIPLPVCAACKFDLIHQFAGMNHMKTVDQHDKFLSNMLALLECNGVLFVNDHTAREVWTVLLRQVLELKREQKLAQYVENKDGYFEMCRNC</sequence>
<gene>
    <name evidence="2" type="ORF">C1SCF055_LOCUS1872</name>
</gene>
<name>A0A9P1BH33_9DINO</name>
<keyword evidence="3" id="KW-0489">Methyltransferase</keyword>
<evidence type="ECO:0000313" key="4">
    <source>
        <dbReference type="Proteomes" id="UP001152797"/>
    </source>
</evidence>
<evidence type="ECO:0000313" key="2">
    <source>
        <dbReference type="EMBL" id="CAI3973359.1"/>
    </source>
</evidence>
<keyword evidence="1" id="KW-0732">Signal</keyword>
<protein>
    <submittedName>
        <fullName evidence="3">Methyltransferase type 11 domain-containing protein</fullName>
    </submittedName>
</protein>
<dbReference type="GO" id="GO:0032259">
    <property type="term" value="P:methylation"/>
    <property type="evidence" value="ECO:0007669"/>
    <property type="project" value="UniProtKB-KW"/>
</dbReference>